<dbReference type="RefSeq" id="YP_009215819.1">
    <property type="nucleotide sequence ID" value="NC_028982.1"/>
</dbReference>
<dbReference type="EMBL" id="KC595512">
    <property type="protein sequence ID" value="AGR46728.1"/>
    <property type="molecule type" value="Genomic_DNA"/>
</dbReference>
<dbReference type="OrthoDB" id="39237at10239"/>
<name>S5M8B8_9CAUD</name>
<evidence type="ECO:0000313" key="1">
    <source>
        <dbReference type="EMBL" id="AGR46728.1"/>
    </source>
</evidence>
<dbReference type="GeneID" id="26642157"/>
<dbReference type="Proteomes" id="UP000015092">
    <property type="component" value="Segment"/>
</dbReference>
<keyword evidence="2" id="KW-1185">Reference proteome</keyword>
<dbReference type="KEGG" id="vg:26642157"/>
<protein>
    <submittedName>
        <fullName evidence="1">Uncharacterized protein</fullName>
    </submittedName>
</protein>
<proteinExistence type="predicted"/>
<accession>S5M8B8</accession>
<reference evidence="1 2" key="1">
    <citation type="journal article" date="2014" name="Genome Announc.">
        <title>Genome Sequences of Three Novel Bacillus cereus Bacteriophages.</title>
        <authorList>
            <person name="Grose J.H."/>
            <person name="Jensen J.D."/>
            <person name="Merrill B.D."/>
            <person name="Fisher J.N."/>
            <person name="Burnett S.H."/>
            <person name="Breakwell D.P."/>
        </authorList>
    </citation>
    <scope>NUCLEOTIDE SEQUENCE [LARGE SCALE GENOMIC DNA]</scope>
</reference>
<gene>
    <name evidence="1" type="ORF">JL_39</name>
</gene>
<evidence type="ECO:0000313" key="2">
    <source>
        <dbReference type="Proteomes" id="UP000015092"/>
    </source>
</evidence>
<sequence length="116" mass="13319">MDNQEVDLSCINEFRREVQIAPEFQLLIAGVQTKCQIEPQILYIYNMGSQLRVKRLIIPNPVMDTFMVPEVVSFKLTREDTGYTLEGDCCLDACVEGYASEHYRALEDVVLSIRLK</sequence>
<organism evidence="1 2">
    <name type="scientific">Bacillus phage JL</name>
    <dbReference type="NCBI Taxonomy" id="1296655"/>
    <lineage>
        <taxon>Viruses</taxon>
        <taxon>Duplodnaviria</taxon>
        <taxon>Heunggongvirae</taxon>
        <taxon>Uroviricota</taxon>
        <taxon>Caudoviricetes</taxon>
        <taxon>Herelleviridae</taxon>
        <taxon>Spounavirinae</taxon>
        <taxon>Siminovitchvirus</taxon>
        <taxon>Siminovitchvirus JL</taxon>
    </lineage>
</organism>